<dbReference type="CDD" id="cd10549">
    <property type="entry name" value="MtMvhB_like"/>
    <property type="match status" value="1"/>
</dbReference>
<keyword evidence="15" id="KW-1185">Reference proteome</keyword>
<feature type="binding site" evidence="10">
    <location>
        <position position="150"/>
    </location>
    <ligand>
        <name>[4Fe-4S] cluster</name>
        <dbReference type="ChEBI" id="CHEBI:49883"/>
        <label>2</label>
    </ligand>
</feature>
<dbReference type="PANTHER" id="PTHR43560">
    <property type="entry name" value="ION-TRANSLOCATING OXIDOREDUCTASE COMPLEX SUBUNIT B"/>
    <property type="match status" value="1"/>
</dbReference>
<dbReference type="HAMAP" id="MF_00463">
    <property type="entry name" value="RsxB_RnfB"/>
    <property type="match status" value="1"/>
</dbReference>
<comment type="similarity">
    <text evidence="10">Belongs to the 4Fe4S bacterial-type ferredoxin family. RnfB subfamily.</text>
</comment>
<evidence type="ECO:0000256" key="11">
    <source>
        <dbReference type="SAM" id="Phobius"/>
    </source>
</evidence>
<dbReference type="PROSITE" id="PS51656">
    <property type="entry name" value="4FE4S"/>
    <property type="match status" value="1"/>
</dbReference>
<dbReference type="SUPFAM" id="SSF54862">
    <property type="entry name" value="4Fe-4S ferredoxins"/>
    <property type="match status" value="2"/>
</dbReference>
<sequence length="274" mass="28477">MSITGIIIAAAIVGGTGLFIGVFLGISGKKFAIAVDEREEAVLEALPGNNCGACGYPGCSGLAAAIVAGEAEVGACPVGGAPVAEKVGAIMGVSAGEQDRQVAFVKCGGTCEQAKEQYEYFGVKDCIMASMMQDGGPKGCSYGCLGFGTCVKACPFDAIHVKEGIAVVDKEKCRACKKCVAACPKQLIEMAPYDQEYLVQCNSHDNGRTVRDVCQVGCIGCRICEKNCEVKAVTVTDNLAHIDPEKCVHCGVCAEKCPRKIITPRMVAGEAMVS</sequence>
<evidence type="ECO:0000259" key="12">
    <source>
        <dbReference type="PROSITE" id="PS51379"/>
    </source>
</evidence>
<keyword evidence="1 10" id="KW-0813">Transport</keyword>
<dbReference type="AlphaFoldDB" id="A0A4R3K8I2"/>
<keyword evidence="11" id="KW-0812">Transmembrane</keyword>
<keyword evidence="11" id="KW-1133">Transmembrane helix</keyword>
<dbReference type="InterPro" id="IPR007202">
    <property type="entry name" value="4Fe-4S_dom"/>
</dbReference>
<dbReference type="Proteomes" id="UP000295726">
    <property type="component" value="Unassembled WGS sequence"/>
</dbReference>
<evidence type="ECO:0000256" key="10">
    <source>
        <dbReference type="HAMAP-Rule" id="MF_00463"/>
    </source>
</evidence>
<feature type="binding site" evidence="10">
    <location>
        <position position="176"/>
    </location>
    <ligand>
        <name>[4Fe-4S] cluster</name>
        <dbReference type="ChEBI" id="CHEBI:49883"/>
        <label>3</label>
    </ligand>
</feature>
<feature type="binding site" evidence="10">
    <location>
        <position position="183"/>
    </location>
    <ligand>
        <name>[4Fe-4S] cluster</name>
        <dbReference type="ChEBI" id="CHEBI:49883"/>
        <label>2</label>
    </ligand>
</feature>
<evidence type="ECO:0000256" key="1">
    <source>
        <dbReference type="ARBA" id="ARBA00022448"/>
    </source>
</evidence>
<proteinExistence type="inferred from homology"/>
<feature type="transmembrane region" description="Helical" evidence="11">
    <location>
        <begin position="6"/>
        <end position="26"/>
    </location>
</feature>
<dbReference type="OrthoDB" id="9789936at2"/>
<dbReference type="EC" id="7.-.-.-" evidence="10"/>
<feature type="domain" description="4Fe-4S ferredoxin-type" evidence="12">
    <location>
        <begin position="238"/>
        <end position="267"/>
    </location>
</feature>
<feature type="region of interest" description="Hydrophobic" evidence="10">
    <location>
        <begin position="1"/>
        <end position="28"/>
    </location>
</feature>
<feature type="binding site" evidence="10">
    <location>
        <position position="144"/>
    </location>
    <ligand>
        <name>[4Fe-4S] cluster</name>
        <dbReference type="ChEBI" id="CHEBI:49883"/>
        <label>2</label>
    </ligand>
</feature>
<feature type="domain" description="4Fe-4S ferredoxin-type" evidence="12">
    <location>
        <begin position="164"/>
        <end position="193"/>
    </location>
</feature>
<dbReference type="GO" id="GO:0046872">
    <property type="term" value="F:metal ion binding"/>
    <property type="evidence" value="ECO:0007669"/>
    <property type="project" value="UniProtKB-KW"/>
</dbReference>
<keyword evidence="9 10" id="KW-0472">Membrane</keyword>
<dbReference type="PROSITE" id="PS51379">
    <property type="entry name" value="4FE4S_FER_2"/>
    <property type="match status" value="4"/>
</dbReference>
<protein>
    <recommendedName>
        <fullName evidence="10">Ion-translocating oxidoreductase complex subunit B</fullName>
        <ecNumber evidence="10">7.-.-.-</ecNumber>
    </recommendedName>
    <alternativeName>
        <fullName evidence="10">Rnf electron transport complex subunit B</fullName>
    </alternativeName>
</protein>
<dbReference type="Pfam" id="PF12838">
    <property type="entry name" value="Fer4_7"/>
    <property type="match status" value="1"/>
</dbReference>
<evidence type="ECO:0000256" key="9">
    <source>
        <dbReference type="ARBA" id="ARBA00023136"/>
    </source>
</evidence>
<dbReference type="Pfam" id="PF04060">
    <property type="entry name" value="FeS"/>
    <property type="match status" value="1"/>
</dbReference>
<keyword evidence="4 10" id="KW-0677">Repeat</keyword>
<evidence type="ECO:0000259" key="13">
    <source>
        <dbReference type="PROSITE" id="PS51656"/>
    </source>
</evidence>
<dbReference type="InterPro" id="IPR050395">
    <property type="entry name" value="4Fe4S_Ferredoxin_RnfB"/>
</dbReference>
<feature type="domain" description="4Fe-4S ferredoxin-type" evidence="12">
    <location>
        <begin position="129"/>
        <end position="163"/>
    </location>
</feature>
<dbReference type="GO" id="GO:0005886">
    <property type="term" value="C:plasma membrane"/>
    <property type="evidence" value="ECO:0007669"/>
    <property type="project" value="UniProtKB-SubCell"/>
</dbReference>
<evidence type="ECO:0000256" key="8">
    <source>
        <dbReference type="ARBA" id="ARBA00023014"/>
    </source>
</evidence>
<evidence type="ECO:0000256" key="2">
    <source>
        <dbReference type="ARBA" id="ARBA00022485"/>
    </source>
</evidence>
<evidence type="ECO:0000256" key="7">
    <source>
        <dbReference type="ARBA" id="ARBA00023004"/>
    </source>
</evidence>
<feature type="binding site" evidence="10">
    <location>
        <position position="54"/>
    </location>
    <ligand>
        <name>[4Fe-4S] cluster</name>
        <dbReference type="ChEBI" id="CHEBI:49883"/>
        <label>1</label>
    </ligand>
</feature>
<dbReference type="InterPro" id="IPR010207">
    <property type="entry name" value="Elect_transpt_cplx_RnfB/RsxB"/>
</dbReference>
<dbReference type="Gene3D" id="3.30.70.20">
    <property type="match status" value="2"/>
</dbReference>
<keyword evidence="8 10" id="KW-0411">Iron-sulfur</keyword>
<keyword evidence="3 10" id="KW-0479">Metal-binding</keyword>
<keyword evidence="5 10" id="KW-1278">Translocase</keyword>
<name>A0A4R3K8I2_9FIRM</name>
<comment type="caution">
    <text evidence="10">Lacks conserved residue(s) required for the propagation of feature annotation.</text>
</comment>
<dbReference type="InterPro" id="IPR017896">
    <property type="entry name" value="4Fe4S_Fe-S-bd"/>
</dbReference>
<dbReference type="PANTHER" id="PTHR43560:SF1">
    <property type="entry name" value="ION-TRANSLOCATING OXIDOREDUCTASE COMPLEX SUBUNIT B"/>
    <property type="match status" value="1"/>
</dbReference>
<evidence type="ECO:0000256" key="6">
    <source>
        <dbReference type="ARBA" id="ARBA00022982"/>
    </source>
</evidence>
<reference evidence="14 15" key="1">
    <citation type="submission" date="2019-03" db="EMBL/GenBank/DDBJ databases">
        <title>Genomic Encyclopedia of Type Strains, Phase IV (KMG-IV): sequencing the most valuable type-strain genomes for metagenomic binning, comparative biology and taxonomic classification.</title>
        <authorList>
            <person name="Goeker M."/>
        </authorList>
    </citation>
    <scope>NUCLEOTIDE SEQUENCE [LARGE SCALE GENOMIC DNA]</scope>
    <source>
        <strain evidence="14 15">DSM 29489</strain>
    </source>
</reference>
<keyword evidence="7 10" id="KW-0408">Iron</keyword>
<feature type="binding site" evidence="10">
    <location>
        <position position="173"/>
    </location>
    <ligand>
        <name>[4Fe-4S] cluster</name>
        <dbReference type="ChEBI" id="CHEBI:49883"/>
        <label>3</label>
    </ligand>
</feature>
<dbReference type="GO" id="GO:0009055">
    <property type="term" value="F:electron transfer activity"/>
    <property type="evidence" value="ECO:0007669"/>
    <property type="project" value="InterPro"/>
</dbReference>
<dbReference type="GO" id="GO:0051539">
    <property type="term" value="F:4 iron, 4 sulfur cluster binding"/>
    <property type="evidence" value="ECO:0007669"/>
    <property type="project" value="UniProtKB-UniRule"/>
</dbReference>
<evidence type="ECO:0000256" key="5">
    <source>
        <dbReference type="ARBA" id="ARBA00022967"/>
    </source>
</evidence>
<feature type="domain" description="4Fe-4S ferredoxin-type" evidence="12">
    <location>
        <begin position="207"/>
        <end position="237"/>
    </location>
</feature>
<dbReference type="GO" id="GO:0022900">
    <property type="term" value="P:electron transport chain"/>
    <property type="evidence" value="ECO:0007669"/>
    <property type="project" value="UniProtKB-UniRule"/>
</dbReference>
<evidence type="ECO:0000313" key="15">
    <source>
        <dbReference type="Proteomes" id="UP000295726"/>
    </source>
</evidence>
<keyword evidence="2 10" id="KW-0004">4Fe-4S</keyword>
<comment type="caution">
    <text evidence="14">The sequence shown here is derived from an EMBL/GenBank/DDBJ whole genome shotgun (WGS) entry which is preliminary data.</text>
</comment>
<feature type="domain" description="4Fe-4S" evidence="13">
    <location>
        <begin position="34"/>
        <end position="93"/>
    </location>
</feature>
<comment type="subunit">
    <text evidence="10">The complex is composed of six subunits: RnfA, RnfB, RnfC, RnfD, RnfE and RnfG.</text>
</comment>
<feature type="binding site" evidence="10">
    <location>
        <position position="76"/>
    </location>
    <ligand>
        <name>[4Fe-4S] cluster</name>
        <dbReference type="ChEBI" id="CHEBI:49883"/>
        <label>1</label>
    </ligand>
</feature>
<evidence type="ECO:0000256" key="3">
    <source>
        <dbReference type="ARBA" id="ARBA00022723"/>
    </source>
</evidence>
<evidence type="ECO:0000256" key="4">
    <source>
        <dbReference type="ARBA" id="ARBA00022737"/>
    </source>
</evidence>
<dbReference type="PROSITE" id="PS00198">
    <property type="entry name" value="4FE4S_FER_1"/>
    <property type="match status" value="1"/>
</dbReference>
<dbReference type="InterPro" id="IPR017900">
    <property type="entry name" value="4Fe4S_Fe_S_CS"/>
</dbReference>
<feature type="binding site" evidence="10">
    <location>
        <position position="59"/>
    </location>
    <ligand>
        <name>[4Fe-4S] cluster</name>
        <dbReference type="ChEBI" id="CHEBI:49883"/>
        <label>1</label>
    </ligand>
</feature>
<feature type="binding site" evidence="10">
    <location>
        <position position="154"/>
    </location>
    <ligand>
        <name>[4Fe-4S] cluster</name>
        <dbReference type="ChEBI" id="CHEBI:49883"/>
        <label>3</label>
    </ligand>
</feature>
<keyword evidence="10" id="KW-1003">Cell membrane</keyword>
<accession>A0A4R3K8I2</accession>
<organism evidence="14 15">
    <name type="scientific">Muricomes intestini</name>
    <dbReference type="NCBI Taxonomy" id="1796634"/>
    <lineage>
        <taxon>Bacteria</taxon>
        <taxon>Bacillati</taxon>
        <taxon>Bacillota</taxon>
        <taxon>Clostridia</taxon>
        <taxon>Lachnospirales</taxon>
        <taxon>Lachnospiraceae</taxon>
        <taxon>Muricomes</taxon>
    </lineage>
</organism>
<feature type="binding site" evidence="10">
    <location>
        <position position="140"/>
    </location>
    <ligand>
        <name>[4Fe-4S] cluster</name>
        <dbReference type="ChEBI" id="CHEBI:49883"/>
        <label>2</label>
    </ligand>
</feature>
<keyword evidence="6 10" id="KW-0249">Electron transport</keyword>
<feature type="binding site" evidence="10">
    <location>
        <position position="179"/>
    </location>
    <ligand>
        <name>[4Fe-4S] cluster</name>
        <dbReference type="ChEBI" id="CHEBI:49883"/>
        <label>3</label>
    </ligand>
</feature>
<dbReference type="RefSeq" id="WP_132380685.1">
    <property type="nucleotide sequence ID" value="NZ_DAIPCY010000005.1"/>
</dbReference>
<comment type="function">
    <text evidence="10">Part of a membrane-bound complex that couples electron transfer with translocation of ions across the membrane.</text>
</comment>
<dbReference type="Pfam" id="PF13237">
    <property type="entry name" value="Fer4_10"/>
    <property type="match status" value="1"/>
</dbReference>
<gene>
    <name evidence="10" type="primary">rnfB</name>
    <name evidence="14" type="ORF">EDD59_10934</name>
</gene>
<dbReference type="Gene3D" id="1.10.15.40">
    <property type="entry name" value="Electron transport complex subunit B, putative Fe-S cluster"/>
    <property type="match status" value="1"/>
</dbReference>
<comment type="subcellular location">
    <subcellularLocation>
        <location evidence="10">Cell membrane</location>
    </subcellularLocation>
</comment>
<comment type="cofactor">
    <cofactor evidence="10">
        <name>[4Fe-4S] cluster</name>
        <dbReference type="ChEBI" id="CHEBI:49883"/>
    </cofactor>
    <text evidence="10">Binds 3 [4Fe-4S] clusters.</text>
</comment>
<feature type="binding site" evidence="10">
    <location>
        <position position="51"/>
    </location>
    <ligand>
        <name>[4Fe-4S] cluster</name>
        <dbReference type="ChEBI" id="CHEBI:49883"/>
        <label>1</label>
    </ligand>
</feature>
<evidence type="ECO:0000313" key="14">
    <source>
        <dbReference type="EMBL" id="TCS79103.1"/>
    </source>
</evidence>
<dbReference type="EMBL" id="SLZZ01000009">
    <property type="protein sequence ID" value="TCS79103.1"/>
    <property type="molecule type" value="Genomic_DNA"/>
</dbReference>